<evidence type="ECO:0000313" key="1">
    <source>
        <dbReference type="EMBL" id="GLI00171.1"/>
    </source>
</evidence>
<dbReference type="NCBIfam" id="TIGR04267">
    <property type="entry name" value="mod_HExxH"/>
    <property type="match status" value="1"/>
</dbReference>
<proteinExistence type="predicted"/>
<protein>
    <submittedName>
        <fullName evidence="1">HEXXH motif domain-containing protein</fullName>
    </submittedName>
</protein>
<evidence type="ECO:0000313" key="2">
    <source>
        <dbReference type="Proteomes" id="UP001144280"/>
    </source>
</evidence>
<keyword evidence="2" id="KW-1185">Reference proteome</keyword>
<sequence length="607" mass="65529">MSENLRTPLRHSVPWADFDAFAHGDGDGSGAELLSRTELSWRKLGLAALLRALATVPDPVGPLDPVDAAWRLLARVERYAPDVVARLLLHPPAGIWVSHTLRRARGSAGGDGPLWLDVGYLHALAAVAAIRAGVDFDIRIPVRAGAAVLPGLGYATVAPDSEYAEVRGDGNTVVVAAQASRVTVPRSGEASEGWQSPHELTAAAGESRLTIVLDDADPYRDMRQPKPPQPLRGSDVARWRRVLDDAWRLVAETQPERAVGLARVLTSITPLPAAERLRPLSASCDEAFGGIVASEPDDALQLAATLIHEYQHVKLGALLHLVRLHQGDRSRHLYAAWRDDPRPLGGVLQGCYAFVGITSFWRARRARAGPDVDRWLADFEFALWRRQLIRVLDQVSREPSLTELGRSFTGHLVRAVGSWRDDPVPAAVQSQTDAAADDHYGQWRAYHVRPSPDRVVALAEAWVSGAPAGDVDGCREETIHFDPSVRSLDARAVLMRLRVLDPGLFDALCKDPGDAGTFVAGAVAADVAYVRGDLPAARQGYVRLLAIDPGDPHAWLGLGLTMSASGDSVGGAIIRAPEVVRSLALAIARSGQSTDPVDLTEWLRRAC</sequence>
<gene>
    <name evidence="1" type="ORF">Pa4123_54470</name>
</gene>
<dbReference type="Proteomes" id="UP001144280">
    <property type="component" value="Unassembled WGS sequence"/>
</dbReference>
<dbReference type="EMBL" id="BSDI01000030">
    <property type="protein sequence ID" value="GLI00171.1"/>
    <property type="molecule type" value="Genomic_DNA"/>
</dbReference>
<dbReference type="RefSeq" id="WP_281900305.1">
    <property type="nucleotide sequence ID" value="NZ_BSDI01000030.1"/>
</dbReference>
<reference evidence="1" key="1">
    <citation type="submission" date="2022-12" db="EMBL/GenBank/DDBJ databases">
        <title>New Phytohabitans aurantiacus sp. RD004123 nov., an actinomycete isolated from soil.</title>
        <authorList>
            <person name="Triningsih D.W."/>
            <person name="Harunari E."/>
            <person name="Igarashi Y."/>
        </authorList>
    </citation>
    <scope>NUCLEOTIDE SEQUENCE</scope>
    <source>
        <strain evidence="1">RD004123</strain>
    </source>
</reference>
<accession>A0ABQ5R3K6</accession>
<comment type="caution">
    <text evidence="1">The sequence shown here is derived from an EMBL/GenBank/DDBJ whole genome shotgun (WGS) entry which is preliminary data.</text>
</comment>
<dbReference type="InterPro" id="IPR026337">
    <property type="entry name" value="AKG_HExxH"/>
</dbReference>
<organism evidence="1 2">
    <name type="scientific">Phytohabitans aurantiacus</name>
    <dbReference type="NCBI Taxonomy" id="3016789"/>
    <lineage>
        <taxon>Bacteria</taxon>
        <taxon>Bacillati</taxon>
        <taxon>Actinomycetota</taxon>
        <taxon>Actinomycetes</taxon>
        <taxon>Micromonosporales</taxon>
        <taxon>Micromonosporaceae</taxon>
    </lineage>
</organism>
<name>A0ABQ5R3K6_9ACTN</name>